<reference evidence="6" key="2">
    <citation type="submission" date="2020-09" db="EMBL/GenBank/DDBJ databases">
        <authorList>
            <person name="Sun Q."/>
            <person name="Zhou Y."/>
        </authorList>
    </citation>
    <scope>NUCLEOTIDE SEQUENCE</scope>
    <source>
        <strain evidence="6">CGMCC 1.12187</strain>
    </source>
</reference>
<evidence type="ECO:0000256" key="4">
    <source>
        <dbReference type="SAM" id="Phobius"/>
    </source>
</evidence>
<protein>
    <recommendedName>
        <fullName evidence="5">Anti-sigma K factor RskA C-terminal domain-containing protein</fullName>
    </recommendedName>
</protein>
<dbReference type="Proteomes" id="UP000638848">
    <property type="component" value="Unassembled WGS sequence"/>
</dbReference>
<evidence type="ECO:0000256" key="1">
    <source>
        <dbReference type="ARBA" id="ARBA00023015"/>
    </source>
</evidence>
<reference evidence="6" key="1">
    <citation type="journal article" date="2014" name="Int. J. Syst. Evol. Microbiol.">
        <title>Complete genome sequence of Corynebacterium casei LMG S-19264T (=DSM 44701T), isolated from a smear-ripened cheese.</title>
        <authorList>
            <consortium name="US DOE Joint Genome Institute (JGI-PGF)"/>
            <person name="Walter F."/>
            <person name="Albersmeier A."/>
            <person name="Kalinowski J."/>
            <person name="Ruckert C."/>
        </authorList>
    </citation>
    <scope>NUCLEOTIDE SEQUENCE</scope>
    <source>
        <strain evidence="6">CGMCC 1.12187</strain>
    </source>
</reference>
<keyword evidence="4" id="KW-0812">Transmembrane</keyword>
<proteinExistence type="predicted"/>
<dbReference type="Gene3D" id="1.10.10.1320">
    <property type="entry name" value="Anti-sigma factor, zinc-finger domain"/>
    <property type="match status" value="1"/>
</dbReference>
<keyword evidence="7" id="KW-1185">Reference proteome</keyword>
<keyword evidence="1" id="KW-0805">Transcription regulation</keyword>
<feature type="domain" description="Anti-sigma K factor RskA C-terminal" evidence="5">
    <location>
        <begin position="144"/>
        <end position="270"/>
    </location>
</feature>
<dbReference type="RefSeq" id="WP_188534784.1">
    <property type="nucleotide sequence ID" value="NZ_BMEQ01000003.1"/>
</dbReference>
<dbReference type="Pfam" id="PF10099">
    <property type="entry name" value="RskA_C"/>
    <property type="match status" value="1"/>
</dbReference>
<feature type="transmembrane region" description="Helical" evidence="4">
    <location>
        <begin position="140"/>
        <end position="161"/>
    </location>
</feature>
<feature type="region of interest" description="Disordered" evidence="3">
    <location>
        <begin position="257"/>
        <end position="279"/>
    </location>
</feature>
<sequence>MAHLSEESLALLALGEPLDAQSQDHLADCPDCTAEVESLRHVVLAGRAEPPAPAAPGPQVWAAIHAGLGLSEDVAEDPFASPRGAAPDGAETNGAEKSGTVHNSAGTAGAGSDAGAGAGSRSAVVDLDARRRRPRRGVPYPLAAAAAAAALLAGAGAMWAVQRPGAEPAPTLVARAELEPLAGYTARGAAEVDVRPDGTRQLVVRTDPADVDGFKEVWLLAPDATGMISLGVMAGDEAVFVLPENVDVSQFPVVDVSNEPVDGDPTHSGDSIVRGTLEA</sequence>
<organism evidence="6 7">
    <name type="scientific">Kocuria dechangensis</name>
    <dbReference type="NCBI Taxonomy" id="1176249"/>
    <lineage>
        <taxon>Bacteria</taxon>
        <taxon>Bacillati</taxon>
        <taxon>Actinomycetota</taxon>
        <taxon>Actinomycetes</taxon>
        <taxon>Micrococcales</taxon>
        <taxon>Micrococcaceae</taxon>
        <taxon>Kocuria</taxon>
    </lineage>
</organism>
<dbReference type="EMBL" id="BMEQ01000003">
    <property type="protein sequence ID" value="GGG49280.1"/>
    <property type="molecule type" value="Genomic_DNA"/>
</dbReference>
<feature type="region of interest" description="Disordered" evidence="3">
    <location>
        <begin position="75"/>
        <end position="130"/>
    </location>
</feature>
<evidence type="ECO:0000313" key="6">
    <source>
        <dbReference type="EMBL" id="GGG49280.1"/>
    </source>
</evidence>
<dbReference type="InterPro" id="IPR041916">
    <property type="entry name" value="Anti_sigma_zinc_sf"/>
</dbReference>
<keyword evidence="4" id="KW-0472">Membrane</keyword>
<dbReference type="GO" id="GO:0005886">
    <property type="term" value="C:plasma membrane"/>
    <property type="evidence" value="ECO:0007669"/>
    <property type="project" value="InterPro"/>
</dbReference>
<dbReference type="InterPro" id="IPR018764">
    <property type="entry name" value="RskA_C"/>
</dbReference>
<evidence type="ECO:0000313" key="7">
    <source>
        <dbReference type="Proteomes" id="UP000638848"/>
    </source>
</evidence>
<evidence type="ECO:0000259" key="5">
    <source>
        <dbReference type="Pfam" id="PF10099"/>
    </source>
</evidence>
<name>A0A917GK31_9MICC</name>
<keyword evidence="4" id="KW-1133">Transmembrane helix</keyword>
<evidence type="ECO:0000256" key="3">
    <source>
        <dbReference type="SAM" id="MobiDB-lite"/>
    </source>
</evidence>
<accession>A0A917GK31</accession>
<keyword evidence="2" id="KW-0804">Transcription</keyword>
<evidence type="ECO:0000256" key="2">
    <source>
        <dbReference type="ARBA" id="ARBA00023163"/>
    </source>
</evidence>
<dbReference type="AlphaFoldDB" id="A0A917GK31"/>
<gene>
    <name evidence="6" type="ORF">GCM10011374_09670</name>
</gene>
<feature type="compositionally biased region" description="Gly residues" evidence="3">
    <location>
        <begin position="108"/>
        <end position="118"/>
    </location>
</feature>
<comment type="caution">
    <text evidence="6">The sequence shown here is derived from an EMBL/GenBank/DDBJ whole genome shotgun (WGS) entry which is preliminary data.</text>
</comment>